<dbReference type="AlphaFoldDB" id="A0A9P6FS14"/>
<protein>
    <submittedName>
        <fullName evidence="3">Uncharacterized protein</fullName>
    </submittedName>
</protein>
<feature type="non-terminal residue" evidence="3">
    <location>
        <position position="1"/>
    </location>
</feature>
<feature type="compositionally biased region" description="Basic and acidic residues" evidence="2">
    <location>
        <begin position="127"/>
        <end position="138"/>
    </location>
</feature>
<feature type="region of interest" description="Disordered" evidence="2">
    <location>
        <begin position="1"/>
        <end position="157"/>
    </location>
</feature>
<keyword evidence="4" id="KW-1185">Reference proteome</keyword>
<accession>A0A9P6FS14</accession>
<evidence type="ECO:0000256" key="1">
    <source>
        <dbReference type="SAM" id="Coils"/>
    </source>
</evidence>
<name>A0A9P6FS14_9FUNG</name>
<evidence type="ECO:0000256" key="2">
    <source>
        <dbReference type="SAM" id="MobiDB-lite"/>
    </source>
</evidence>
<feature type="compositionally biased region" description="Basic and acidic residues" evidence="2">
    <location>
        <begin position="7"/>
        <end position="33"/>
    </location>
</feature>
<feature type="coiled-coil region" evidence="1">
    <location>
        <begin position="235"/>
        <end position="272"/>
    </location>
</feature>
<dbReference type="OrthoDB" id="2420947at2759"/>
<reference evidence="3" key="1">
    <citation type="journal article" date="2020" name="Fungal Divers.">
        <title>Resolving the Mortierellaceae phylogeny through synthesis of multi-gene phylogenetics and phylogenomics.</title>
        <authorList>
            <person name="Vandepol N."/>
            <person name="Liber J."/>
            <person name="Desiro A."/>
            <person name="Na H."/>
            <person name="Kennedy M."/>
            <person name="Barry K."/>
            <person name="Grigoriev I.V."/>
            <person name="Miller A.N."/>
            <person name="O'Donnell K."/>
            <person name="Stajich J.E."/>
            <person name="Bonito G."/>
        </authorList>
    </citation>
    <scope>NUCLEOTIDE SEQUENCE</scope>
    <source>
        <strain evidence="3">KOD1015</strain>
    </source>
</reference>
<dbReference type="EMBL" id="JAABOA010001953">
    <property type="protein sequence ID" value="KAF9580612.1"/>
    <property type="molecule type" value="Genomic_DNA"/>
</dbReference>
<organism evidence="3 4">
    <name type="scientific">Lunasporangiospora selenospora</name>
    <dbReference type="NCBI Taxonomy" id="979761"/>
    <lineage>
        <taxon>Eukaryota</taxon>
        <taxon>Fungi</taxon>
        <taxon>Fungi incertae sedis</taxon>
        <taxon>Mucoromycota</taxon>
        <taxon>Mortierellomycotina</taxon>
        <taxon>Mortierellomycetes</taxon>
        <taxon>Mortierellales</taxon>
        <taxon>Mortierellaceae</taxon>
        <taxon>Lunasporangiospora</taxon>
    </lineage>
</organism>
<feature type="compositionally biased region" description="Low complexity" evidence="2">
    <location>
        <begin position="35"/>
        <end position="52"/>
    </location>
</feature>
<feature type="compositionally biased region" description="Basic and acidic residues" evidence="2">
    <location>
        <begin position="90"/>
        <end position="104"/>
    </location>
</feature>
<dbReference type="Pfam" id="PF13094">
    <property type="entry name" value="CENP-Q"/>
    <property type="match status" value="1"/>
</dbReference>
<gene>
    <name evidence="3" type="ORF">BGW38_002669</name>
</gene>
<proteinExistence type="predicted"/>
<sequence length="389" mass="44784">AKLKKKDSRDRGKDKDRGKRKDRTKNKTKDRVSKRASSPSSRRTLRTSSSSSSKKHDKQKRKQDVEKGTGSSKPESRVTSEPSSSTSNRQSKDQNQRPLQHSDVDSDDDHFEEGPSSAVRSRHRQKEPKPAKDARNDKDEDDDEDEEEVNDEDPDHRLGLKPMLRVVSRATVRKSWVPVNIKTRTRIQKLVTGLFPLNDTLGELKVPPQKIDRGLHYENLTARNKELESMLVPELERIRELELRLEQEQKLVEQEEKQLETFNEKKRVLDTHTQYLQRNKLHPLLRSTSLSSTMDSLCRPDNDFGHLSVEDQRLLSMMPISREETMSGADIRESTYNPNQDLRINKTSKRLGNQLANIEQNGAVLDPLLQLVSVARDQLKTQNQLFASE</sequence>
<dbReference type="InterPro" id="IPR025212">
    <property type="entry name" value="CAD_CENP-Q"/>
</dbReference>
<feature type="compositionally biased region" description="Low complexity" evidence="2">
    <location>
        <begin position="77"/>
        <end position="89"/>
    </location>
</feature>
<dbReference type="Proteomes" id="UP000780801">
    <property type="component" value="Unassembled WGS sequence"/>
</dbReference>
<comment type="caution">
    <text evidence="3">The sequence shown here is derived from an EMBL/GenBank/DDBJ whole genome shotgun (WGS) entry which is preliminary data.</text>
</comment>
<evidence type="ECO:0000313" key="4">
    <source>
        <dbReference type="Proteomes" id="UP000780801"/>
    </source>
</evidence>
<evidence type="ECO:0000313" key="3">
    <source>
        <dbReference type="EMBL" id="KAF9580612.1"/>
    </source>
</evidence>
<keyword evidence="1" id="KW-0175">Coiled coil</keyword>
<feature type="compositionally biased region" description="Acidic residues" evidence="2">
    <location>
        <begin position="139"/>
        <end position="153"/>
    </location>
</feature>